<dbReference type="AlphaFoldDB" id="A0LW32"/>
<dbReference type="OrthoDB" id="3699727at2"/>
<name>A0LW32_ACIC1</name>
<proteinExistence type="predicted"/>
<feature type="transmembrane region" description="Helical" evidence="2">
    <location>
        <begin position="12"/>
        <end position="35"/>
    </location>
</feature>
<protein>
    <submittedName>
        <fullName evidence="3">Uncharacterized protein</fullName>
    </submittedName>
</protein>
<evidence type="ECO:0000256" key="1">
    <source>
        <dbReference type="SAM" id="MobiDB-lite"/>
    </source>
</evidence>
<evidence type="ECO:0000313" key="3">
    <source>
        <dbReference type="EMBL" id="ABK53642.1"/>
    </source>
</evidence>
<keyword evidence="2" id="KW-0472">Membrane</keyword>
<accession>A0LW32</accession>
<keyword evidence="4" id="KW-1185">Reference proteome</keyword>
<feature type="transmembrane region" description="Helical" evidence="2">
    <location>
        <begin position="100"/>
        <end position="125"/>
    </location>
</feature>
<sequence length="175" mass="17549">MPPSAPQPDRRWTWLTAGIGVLLGLVTGLLTAVQATRVVDGVPVGALAAFGANFGGGVLIGWGLRAREAAALPAFGWLLAVFLLIALPRPGGDVLLPGSGAPVVAFLLGGIAGSPASIFVAAALLRRQAKAANSGSRSQLPSAAPTASRPDDIDRPGAAARDTTDGASPNSRTSR</sequence>
<evidence type="ECO:0000313" key="4">
    <source>
        <dbReference type="Proteomes" id="UP000008221"/>
    </source>
</evidence>
<feature type="transmembrane region" description="Helical" evidence="2">
    <location>
        <begin position="69"/>
        <end position="88"/>
    </location>
</feature>
<keyword evidence="2" id="KW-1133">Transmembrane helix</keyword>
<dbReference type="HOGENOM" id="CLU_1529351_0_0_11"/>
<reference evidence="3 4" key="1">
    <citation type="journal article" date="2009" name="Genome Res.">
        <title>Complete genome of the cellulolytic thermophile Acidothermus cellulolyticus 11B provides insights into its ecophysiological and evolutionary adaptations.</title>
        <authorList>
            <person name="Barabote R.D."/>
            <person name="Xie G."/>
            <person name="Leu D.H."/>
            <person name="Normand P."/>
            <person name="Necsulea A."/>
            <person name="Daubin V."/>
            <person name="Medigue C."/>
            <person name="Adney W.S."/>
            <person name="Xu X.C."/>
            <person name="Lapidus A."/>
            <person name="Parales R.E."/>
            <person name="Detter C."/>
            <person name="Pujic P."/>
            <person name="Bruce D."/>
            <person name="Lavire C."/>
            <person name="Challacombe J.F."/>
            <person name="Brettin T.S."/>
            <person name="Berry A.M."/>
        </authorList>
    </citation>
    <scope>NUCLEOTIDE SEQUENCE [LARGE SCALE GENOMIC DNA]</scope>
    <source>
        <strain evidence="4">ATCC 43068 / DSM 8971 / 11B</strain>
    </source>
</reference>
<dbReference type="Proteomes" id="UP000008221">
    <property type="component" value="Chromosome"/>
</dbReference>
<dbReference type="KEGG" id="ace:Acel_1870"/>
<feature type="compositionally biased region" description="Polar residues" evidence="1">
    <location>
        <begin position="165"/>
        <end position="175"/>
    </location>
</feature>
<dbReference type="RefSeq" id="WP_011720705.1">
    <property type="nucleotide sequence ID" value="NC_008578.1"/>
</dbReference>
<organism evidence="3 4">
    <name type="scientific">Acidothermus cellulolyticus (strain ATCC 43068 / DSM 8971 / 11B)</name>
    <dbReference type="NCBI Taxonomy" id="351607"/>
    <lineage>
        <taxon>Bacteria</taxon>
        <taxon>Bacillati</taxon>
        <taxon>Actinomycetota</taxon>
        <taxon>Actinomycetes</taxon>
        <taxon>Acidothermales</taxon>
        <taxon>Acidothermaceae</taxon>
        <taxon>Acidothermus</taxon>
    </lineage>
</organism>
<feature type="transmembrane region" description="Helical" evidence="2">
    <location>
        <begin position="41"/>
        <end position="62"/>
    </location>
</feature>
<evidence type="ECO:0000256" key="2">
    <source>
        <dbReference type="SAM" id="Phobius"/>
    </source>
</evidence>
<gene>
    <name evidence="3" type="ordered locus">Acel_1870</name>
</gene>
<dbReference type="STRING" id="351607.Acel_1870"/>
<feature type="region of interest" description="Disordered" evidence="1">
    <location>
        <begin position="132"/>
        <end position="175"/>
    </location>
</feature>
<dbReference type="EMBL" id="CP000481">
    <property type="protein sequence ID" value="ABK53642.1"/>
    <property type="molecule type" value="Genomic_DNA"/>
</dbReference>
<dbReference type="InParanoid" id="A0LW32"/>
<keyword evidence="2" id="KW-0812">Transmembrane</keyword>